<sequence length="40" mass="4472">MPGNWKPPRPLVSVAENKSDIRSARLEAHAERTGETQGER</sequence>
<accession>A0A1B0ZGP4</accession>
<feature type="region of interest" description="Disordered" evidence="1">
    <location>
        <begin position="1"/>
        <end position="20"/>
    </location>
</feature>
<protein>
    <submittedName>
        <fullName evidence="2">Uncharacterized protein</fullName>
    </submittedName>
</protein>
<dbReference type="STRING" id="1630135.DAD186_05460"/>
<reference evidence="2 3" key="1">
    <citation type="submission" date="2015-06" db="EMBL/GenBank/DDBJ databases">
        <title>Investigation of pathophysiology for high-risk pregnancy and development of treatment modality based on it.</title>
        <authorList>
            <person name="Kim B.-C."/>
            <person name="Lim S."/>
        </authorList>
    </citation>
    <scope>NUCLEOTIDE SEQUENCE [LARGE SCALE GENOMIC DNA]</scope>
    <source>
        <strain evidence="2 3">AD1-86</strain>
    </source>
</reference>
<evidence type="ECO:0000256" key="1">
    <source>
        <dbReference type="SAM" id="MobiDB-lite"/>
    </source>
</evidence>
<organism evidence="2 3">
    <name type="scientific">Dermabacter vaginalis</name>
    <dbReference type="NCBI Taxonomy" id="1630135"/>
    <lineage>
        <taxon>Bacteria</taxon>
        <taxon>Bacillati</taxon>
        <taxon>Actinomycetota</taxon>
        <taxon>Actinomycetes</taxon>
        <taxon>Micrococcales</taxon>
        <taxon>Dermabacteraceae</taxon>
        <taxon>Dermabacter</taxon>
    </lineage>
</organism>
<dbReference type="EMBL" id="CP012117">
    <property type="protein sequence ID" value="ANP27101.1"/>
    <property type="molecule type" value="Genomic_DNA"/>
</dbReference>
<feature type="compositionally biased region" description="Pro residues" evidence="1">
    <location>
        <begin position="1"/>
        <end position="10"/>
    </location>
</feature>
<dbReference type="Proteomes" id="UP000092596">
    <property type="component" value="Chromosome"/>
</dbReference>
<gene>
    <name evidence="2" type="ORF">DAD186_05460</name>
</gene>
<evidence type="ECO:0000313" key="2">
    <source>
        <dbReference type="EMBL" id="ANP27101.1"/>
    </source>
</evidence>
<dbReference type="AlphaFoldDB" id="A0A1B0ZGP4"/>
<evidence type="ECO:0000313" key="3">
    <source>
        <dbReference type="Proteomes" id="UP000092596"/>
    </source>
</evidence>
<dbReference type="KEGG" id="dva:DAD186_05460"/>
<name>A0A1B0ZGP4_9MICO</name>
<proteinExistence type="predicted"/>